<keyword evidence="2" id="KW-1185">Reference proteome</keyword>
<evidence type="ECO:0000313" key="2">
    <source>
        <dbReference type="Proteomes" id="UP000499080"/>
    </source>
</evidence>
<accession>A0A4Y2N352</accession>
<proteinExistence type="predicted"/>
<name>A0A4Y2N352_ARAVE</name>
<dbReference type="AlphaFoldDB" id="A0A4Y2N352"/>
<dbReference type="Proteomes" id="UP000499080">
    <property type="component" value="Unassembled WGS sequence"/>
</dbReference>
<evidence type="ECO:0000313" key="1">
    <source>
        <dbReference type="EMBL" id="GBN33119.1"/>
    </source>
</evidence>
<comment type="caution">
    <text evidence="1">The sequence shown here is derived from an EMBL/GenBank/DDBJ whole genome shotgun (WGS) entry which is preliminary data.</text>
</comment>
<organism evidence="1 2">
    <name type="scientific">Araneus ventricosus</name>
    <name type="common">Orbweaver spider</name>
    <name type="synonym">Epeira ventricosa</name>
    <dbReference type="NCBI Taxonomy" id="182803"/>
    <lineage>
        <taxon>Eukaryota</taxon>
        <taxon>Metazoa</taxon>
        <taxon>Ecdysozoa</taxon>
        <taxon>Arthropoda</taxon>
        <taxon>Chelicerata</taxon>
        <taxon>Arachnida</taxon>
        <taxon>Araneae</taxon>
        <taxon>Araneomorphae</taxon>
        <taxon>Entelegynae</taxon>
        <taxon>Araneoidea</taxon>
        <taxon>Araneidae</taxon>
        <taxon>Araneus</taxon>
    </lineage>
</organism>
<dbReference type="EMBL" id="BGPR01125786">
    <property type="protein sequence ID" value="GBN33119.1"/>
    <property type="molecule type" value="Genomic_DNA"/>
</dbReference>
<reference evidence="1 2" key="1">
    <citation type="journal article" date="2019" name="Sci. Rep.">
        <title>Orb-weaving spider Araneus ventricosus genome elucidates the spidroin gene catalogue.</title>
        <authorList>
            <person name="Kono N."/>
            <person name="Nakamura H."/>
            <person name="Ohtoshi R."/>
            <person name="Moran D.A.P."/>
            <person name="Shinohara A."/>
            <person name="Yoshida Y."/>
            <person name="Fujiwara M."/>
            <person name="Mori M."/>
            <person name="Tomita M."/>
            <person name="Arakawa K."/>
        </authorList>
    </citation>
    <scope>NUCLEOTIDE SEQUENCE [LARGE SCALE GENOMIC DNA]</scope>
</reference>
<feature type="non-terminal residue" evidence="1">
    <location>
        <position position="1"/>
    </location>
</feature>
<sequence length="82" mass="9349">FFFLAISKRPQRHSDKISVSGPEDQARKPILQKILRAYCPPALSVMWKLGGVPARCRPCLLTTVQRPARPSQEPSRFFRTGR</sequence>
<protein>
    <submittedName>
        <fullName evidence="1">Uncharacterized protein</fullName>
    </submittedName>
</protein>
<gene>
    <name evidence="1" type="ORF">AVEN_198972_1</name>
</gene>